<feature type="binding site" evidence="3">
    <location>
        <position position="27"/>
    </location>
    <ligand>
        <name>Mg(2+)</name>
        <dbReference type="ChEBI" id="CHEBI:18420"/>
    </ligand>
</feature>
<dbReference type="NCBIfam" id="TIGR01460">
    <property type="entry name" value="HAD-SF-IIA"/>
    <property type="match status" value="1"/>
</dbReference>
<keyword evidence="3" id="KW-0460">Magnesium</keyword>
<dbReference type="GO" id="GO:0005737">
    <property type="term" value="C:cytoplasm"/>
    <property type="evidence" value="ECO:0007669"/>
    <property type="project" value="TreeGrafter"/>
</dbReference>
<dbReference type="InterPro" id="IPR006357">
    <property type="entry name" value="HAD-SF_hydro_IIA"/>
</dbReference>
<dbReference type="PIRSF" id="PIRSF000915">
    <property type="entry name" value="PGP-type_phosphatase"/>
    <property type="match status" value="1"/>
</dbReference>
<dbReference type="PANTHER" id="PTHR19288">
    <property type="entry name" value="4-NITROPHENYLPHOSPHATASE-RELATED"/>
    <property type="match status" value="1"/>
</dbReference>
<dbReference type="Pfam" id="PF13242">
    <property type="entry name" value="Hydrolase_like"/>
    <property type="match status" value="1"/>
</dbReference>
<protein>
    <submittedName>
        <fullName evidence="4">4-nitrophenylphosphatase</fullName>
    </submittedName>
</protein>
<dbReference type="AlphaFoldDB" id="A0A167RAF4"/>
<dbReference type="EMBL" id="AZHD01000012">
    <property type="protein sequence ID" value="OAA58412.1"/>
    <property type="molecule type" value="Genomic_DNA"/>
</dbReference>
<dbReference type="InterPro" id="IPR036412">
    <property type="entry name" value="HAD-like_sf"/>
</dbReference>
<feature type="active site" description="Proton donor" evidence="1">
    <location>
        <position position="27"/>
    </location>
</feature>
<proteinExistence type="predicted"/>
<accession>A0A167RAF4</accession>
<comment type="cofactor">
    <cofactor evidence="3">
        <name>Mg(2+)</name>
        <dbReference type="ChEBI" id="CHEBI:18420"/>
    </cofactor>
    <text evidence="3">Divalent metal ions. Mg(2+) is the most effective.</text>
</comment>
<dbReference type="STRING" id="1081102.A0A167RAF4"/>
<dbReference type="Gene3D" id="3.40.50.1000">
    <property type="entry name" value="HAD superfamily/HAD-like"/>
    <property type="match status" value="2"/>
</dbReference>
<dbReference type="Proteomes" id="UP000076874">
    <property type="component" value="Unassembled WGS sequence"/>
</dbReference>
<keyword evidence="5" id="KW-1185">Reference proteome</keyword>
<feature type="binding site" evidence="3">
    <location>
        <position position="29"/>
    </location>
    <ligand>
        <name>Mg(2+)</name>
        <dbReference type="ChEBI" id="CHEBI:18420"/>
    </ligand>
</feature>
<sequence>MGAPKYLSGDASAIADFLDRFDTFLVDCDGVLWSGEHVFDGIPETIQFLHSQASGSAPLTHPPGKRTIFVTNNSTKSRVEYHAKLTSKGIPCTVDDIFGSAYSAAVYIARILRLPPHRNKVFVLGEAGIEAELRSEGVPYIGGTDPAYRRLGMTPDDFAGIADGSHLDPAVGAVLAGLDFHVDYYKLAHAHAYLRGDHVRGNDDSNNANGETNQNNENTNRAVFLATNMDSTLPMYYSLFPGAGSATVVALAHMTGVEPLSLGKPSQAMLDAVEGRFSLDRARTCMIGDRLNTDIQFGVQGRLGGTLAVLTGVSSKADWEKPEAPAVPAYYVDSLSDLRGPAAK</sequence>
<evidence type="ECO:0000256" key="2">
    <source>
        <dbReference type="PIRSR" id="PIRSR000915-2"/>
    </source>
</evidence>
<dbReference type="OrthoDB" id="413953at2759"/>
<dbReference type="Pfam" id="PF13344">
    <property type="entry name" value="Hydrolase_6"/>
    <property type="match status" value="1"/>
</dbReference>
<dbReference type="GO" id="GO:0005975">
    <property type="term" value="P:carbohydrate metabolic process"/>
    <property type="evidence" value="ECO:0007669"/>
    <property type="project" value="EnsemblFungi"/>
</dbReference>
<evidence type="ECO:0000256" key="3">
    <source>
        <dbReference type="PIRSR" id="PIRSR000915-3"/>
    </source>
</evidence>
<reference evidence="4 5" key="1">
    <citation type="journal article" date="2016" name="Genome Biol. Evol.">
        <title>Divergent and convergent evolution of fungal pathogenicity.</title>
        <authorList>
            <person name="Shang Y."/>
            <person name="Xiao G."/>
            <person name="Zheng P."/>
            <person name="Cen K."/>
            <person name="Zhan S."/>
            <person name="Wang C."/>
        </authorList>
    </citation>
    <scope>NUCLEOTIDE SEQUENCE [LARGE SCALE GENOMIC DNA]</scope>
    <source>
        <strain evidence="4 5">RCEF 264</strain>
    </source>
</reference>
<dbReference type="SUPFAM" id="SSF56784">
    <property type="entry name" value="HAD-like"/>
    <property type="match status" value="1"/>
</dbReference>
<dbReference type="GO" id="GO:0004721">
    <property type="term" value="F:phosphoprotein phosphatase activity"/>
    <property type="evidence" value="ECO:0007669"/>
    <property type="project" value="EnsemblFungi"/>
</dbReference>
<dbReference type="InterPro" id="IPR023214">
    <property type="entry name" value="HAD_sf"/>
</dbReference>
<gene>
    <name evidence="4" type="ORF">SPI_06485</name>
</gene>
<dbReference type="GO" id="GO:0004035">
    <property type="term" value="F:alkaline phosphatase activity"/>
    <property type="evidence" value="ECO:0007669"/>
    <property type="project" value="EnsemblFungi"/>
</dbReference>
<feature type="active site" description="Proton donor" evidence="1">
    <location>
        <position position="29"/>
    </location>
</feature>
<feature type="binding site" evidence="2">
    <location>
        <position position="264"/>
    </location>
    <ligand>
        <name>substrate</name>
    </ligand>
</feature>
<keyword evidence="3" id="KW-0479">Metal-binding</keyword>
<feature type="binding site" evidence="3">
    <location>
        <position position="289"/>
    </location>
    <ligand>
        <name>Mg(2+)</name>
        <dbReference type="ChEBI" id="CHEBI:18420"/>
    </ligand>
</feature>
<name>A0A167RAF4_9HYPO</name>
<evidence type="ECO:0000256" key="1">
    <source>
        <dbReference type="PIRSR" id="PIRSR000915-1"/>
    </source>
</evidence>
<comment type="caution">
    <text evidence="4">The sequence shown here is derived from an EMBL/GenBank/DDBJ whole genome shotgun (WGS) entry which is preliminary data.</text>
</comment>
<dbReference type="GO" id="GO:0008967">
    <property type="term" value="F:phosphoglycolate phosphatase activity"/>
    <property type="evidence" value="ECO:0007669"/>
    <property type="project" value="EnsemblFungi"/>
</dbReference>
<evidence type="ECO:0000313" key="4">
    <source>
        <dbReference type="EMBL" id="OAA58412.1"/>
    </source>
</evidence>
<evidence type="ECO:0000313" key="5">
    <source>
        <dbReference type="Proteomes" id="UP000076874"/>
    </source>
</evidence>
<dbReference type="PANTHER" id="PTHR19288:SF46">
    <property type="entry name" value="HALOACID DEHALOGENASE-LIKE HYDROLASE DOMAIN-CONTAINING PROTEIN 2"/>
    <property type="match status" value="1"/>
</dbReference>
<dbReference type="GO" id="GO:0046872">
    <property type="term" value="F:metal ion binding"/>
    <property type="evidence" value="ECO:0007669"/>
    <property type="project" value="UniProtKB-KW"/>
</dbReference>
<organism evidence="4 5">
    <name type="scientific">Niveomyces insectorum RCEF 264</name>
    <dbReference type="NCBI Taxonomy" id="1081102"/>
    <lineage>
        <taxon>Eukaryota</taxon>
        <taxon>Fungi</taxon>
        <taxon>Dikarya</taxon>
        <taxon>Ascomycota</taxon>
        <taxon>Pezizomycotina</taxon>
        <taxon>Sordariomycetes</taxon>
        <taxon>Hypocreomycetidae</taxon>
        <taxon>Hypocreales</taxon>
        <taxon>Cordycipitaceae</taxon>
        <taxon>Niveomyces</taxon>
    </lineage>
</organism>